<dbReference type="AlphaFoldDB" id="H0I3V8"/>
<evidence type="ECO:0000313" key="1">
    <source>
        <dbReference type="EMBL" id="EHK52315.1"/>
    </source>
</evidence>
<sequence>MILDMPGAQPAGGGKIGLGRGQYAQYAGHRLLEPVNVTKQRNDRIAVPRHLKRSTFDKASAIPFHRVAEPQFSMRALHRLARNRLQAGHAGLFHELGGPCCVSSFNRPVLIAPSSMLPKAKSS</sequence>
<dbReference type="Proteomes" id="UP000003250">
    <property type="component" value="Unassembled WGS sequence"/>
</dbReference>
<evidence type="ECO:0000313" key="2">
    <source>
        <dbReference type="Proteomes" id="UP000003250"/>
    </source>
</evidence>
<reference evidence="1 2" key="1">
    <citation type="journal article" date="2012" name="J. Bacteriol.">
        <title>Draft Genome Sequence of Mesorhizobium alhagi CCNWXJ12-2T, a Novel Salt-Resistant Species Isolated from the Desert of Northwestern China.</title>
        <authorList>
            <person name="Zhou M."/>
            <person name="Chen W."/>
            <person name="Chen H."/>
            <person name="Wei G."/>
        </authorList>
    </citation>
    <scope>NUCLEOTIDE SEQUENCE [LARGE SCALE GENOMIC DNA]</scope>
    <source>
        <strain evidence="1 2">CCNWXJ12-2</strain>
    </source>
</reference>
<organism evidence="1 2">
    <name type="scientific">Mesorhizobium alhagi CCNWXJ12-2</name>
    <dbReference type="NCBI Taxonomy" id="1107882"/>
    <lineage>
        <taxon>Bacteria</taxon>
        <taxon>Pseudomonadati</taxon>
        <taxon>Pseudomonadota</taxon>
        <taxon>Alphaproteobacteria</taxon>
        <taxon>Hyphomicrobiales</taxon>
        <taxon>Phyllobacteriaceae</taxon>
        <taxon>Allomesorhizobium</taxon>
    </lineage>
</organism>
<dbReference type="EMBL" id="AHAM01000338">
    <property type="protein sequence ID" value="EHK52315.1"/>
    <property type="molecule type" value="Genomic_DNA"/>
</dbReference>
<accession>H0I3V8</accession>
<keyword evidence="2" id="KW-1185">Reference proteome</keyword>
<dbReference type="RefSeq" id="WP_008840715.1">
    <property type="nucleotide sequence ID" value="NZ_AHAM01000338.1"/>
</dbReference>
<protein>
    <submittedName>
        <fullName evidence="1">Uncharacterized protein</fullName>
    </submittedName>
</protein>
<gene>
    <name evidence="1" type="ORF">MAXJ12_35876</name>
</gene>
<name>H0I3V8_9HYPH</name>
<proteinExistence type="predicted"/>